<dbReference type="AlphaFoldDB" id="A0A1X2G785"/>
<evidence type="ECO:0000256" key="1">
    <source>
        <dbReference type="SAM" id="SignalP"/>
    </source>
</evidence>
<feature type="chain" id="PRO_5012981921" evidence="1">
    <location>
        <begin position="24"/>
        <end position="206"/>
    </location>
</feature>
<proteinExistence type="predicted"/>
<reference evidence="2 3" key="1">
    <citation type="submission" date="2016-07" db="EMBL/GenBank/DDBJ databases">
        <title>Pervasive Adenine N6-methylation of Active Genes in Fungi.</title>
        <authorList>
            <consortium name="DOE Joint Genome Institute"/>
            <person name="Mondo S.J."/>
            <person name="Dannebaum R.O."/>
            <person name="Kuo R.C."/>
            <person name="Labutti K."/>
            <person name="Haridas S."/>
            <person name="Kuo A."/>
            <person name="Salamov A."/>
            <person name="Ahrendt S.R."/>
            <person name="Lipzen A."/>
            <person name="Sullivan W."/>
            <person name="Andreopoulos W.B."/>
            <person name="Clum A."/>
            <person name="Lindquist E."/>
            <person name="Daum C."/>
            <person name="Ramamoorthy G.K."/>
            <person name="Gryganskyi A."/>
            <person name="Culley D."/>
            <person name="Magnuson J.K."/>
            <person name="James T.Y."/>
            <person name="O'Malley M.A."/>
            <person name="Stajich J.E."/>
            <person name="Spatafora J.W."/>
            <person name="Visel A."/>
            <person name="Grigoriev I.V."/>
        </authorList>
    </citation>
    <scope>NUCLEOTIDE SEQUENCE [LARGE SCALE GENOMIC DNA]</scope>
    <source>
        <strain evidence="2 3">NRRL 3301</strain>
    </source>
</reference>
<protein>
    <submittedName>
        <fullName evidence="2">Uncharacterized protein</fullName>
    </submittedName>
</protein>
<evidence type="ECO:0000313" key="2">
    <source>
        <dbReference type="EMBL" id="ORX46958.1"/>
    </source>
</evidence>
<dbReference type="Proteomes" id="UP000242146">
    <property type="component" value="Unassembled WGS sequence"/>
</dbReference>
<gene>
    <name evidence="2" type="ORF">DM01DRAFT_1410359</name>
</gene>
<keyword evidence="1" id="KW-0732">Signal</keyword>
<feature type="signal peptide" evidence="1">
    <location>
        <begin position="1"/>
        <end position="23"/>
    </location>
</feature>
<organism evidence="2 3">
    <name type="scientific">Hesseltinella vesiculosa</name>
    <dbReference type="NCBI Taxonomy" id="101127"/>
    <lineage>
        <taxon>Eukaryota</taxon>
        <taxon>Fungi</taxon>
        <taxon>Fungi incertae sedis</taxon>
        <taxon>Mucoromycota</taxon>
        <taxon>Mucoromycotina</taxon>
        <taxon>Mucoromycetes</taxon>
        <taxon>Mucorales</taxon>
        <taxon>Cunninghamellaceae</taxon>
        <taxon>Hesseltinella</taxon>
    </lineage>
</organism>
<comment type="caution">
    <text evidence="2">The sequence shown here is derived from an EMBL/GenBank/DDBJ whole genome shotgun (WGS) entry which is preliminary data.</text>
</comment>
<dbReference type="OrthoDB" id="2319449at2759"/>
<name>A0A1X2G785_9FUNG</name>
<evidence type="ECO:0000313" key="3">
    <source>
        <dbReference type="Proteomes" id="UP000242146"/>
    </source>
</evidence>
<accession>A0A1X2G785</accession>
<keyword evidence="3" id="KW-1185">Reference proteome</keyword>
<dbReference type="EMBL" id="MCGT01000035">
    <property type="protein sequence ID" value="ORX46958.1"/>
    <property type="molecule type" value="Genomic_DNA"/>
</dbReference>
<sequence>MKLTLFVSCLLAAVASTNVLVRADSLQDQIDAARNKFCGGIAIQVTVTRKPNAQANIVSAVDVYTIQSGKSEYVGTAWKGNYALNQKATLSVDLSKTKGLKFPSQFEYRVWVHNKAGPDCTLMSKMFRVSSSAHTNDVEQEFSSLYTNVDRGRFGVDLVSPAIGEHKKANEGFNVQIQRDSSSHLENIESLVMYTISLDSRTPQQV</sequence>